<dbReference type="InterPro" id="IPR019358">
    <property type="entry name" value="NEMP_fam"/>
</dbReference>
<evidence type="ECO:0000256" key="10">
    <source>
        <dbReference type="SAM" id="SignalP"/>
    </source>
</evidence>
<evidence type="ECO:0000256" key="7">
    <source>
        <dbReference type="ARBA" id="ARBA00023242"/>
    </source>
</evidence>
<feature type="transmembrane region" description="Helical" evidence="9">
    <location>
        <begin position="288"/>
        <end position="310"/>
    </location>
</feature>
<evidence type="ECO:0000256" key="8">
    <source>
        <dbReference type="SAM" id="MobiDB-lite"/>
    </source>
</evidence>
<organism evidence="11 12">
    <name type="scientific">Folsomia candida</name>
    <name type="common">Springtail</name>
    <dbReference type="NCBI Taxonomy" id="158441"/>
    <lineage>
        <taxon>Eukaryota</taxon>
        <taxon>Metazoa</taxon>
        <taxon>Ecdysozoa</taxon>
        <taxon>Arthropoda</taxon>
        <taxon>Hexapoda</taxon>
        <taxon>Collembola</taxon>
        <taxon>Entomobryomorpha</taxon>
        <taxon>Isotomoidea</taxon>
        <taxon>Isotomidae</taxon>
        <taxon>Proisotominae</taxon>
        <taxon>Folsomia</taxon>
    </lineage>
</organism>
<dbReference type="PANTHER" id="PTHR13598">
    <property type="entry name" value="AT07567P-RELATED"/>
    <property type="match status" value="1"/>
</dbReference>
<feature type="transmembrane region" description="Helical" evidence="9">
    <location>
        <begin position="235"/>
        <end position="256"/>
    </location>
</feature>
<evidence type="ECO:0000256" key="2">
    <source>
        <dbReference type="ARBA" id="ARBA00005748"/>
    </source>
</evidence>
<feature type="transmembrane region" description="Helical" evidence="9">
    <location>
        <begin position="172"/>
        <end position="193"/>
    </location>
</feature>
<keyword evidence="3 9" id="KW-0812">Transmembrane</keyword>
<dbReference type="Proteomes" id="UP000198287">
    <property type="component" value="Unassembled WGS sequence"/>
</dbReference>
<feature type="compositionally biased region" description="Low complexity" evidence="8">
    <location>
        <begin position="424"/>
        <end position="438"/>
    </location>
</feature>
<feature type="region of interest" description="Disordered" evidence="8">
    <location>
        <begin position="424"/>
        <end position="466"/>
    </location>
</feature>
<dbReference type="STRING" id="158441.A0A226EFC0"/>
<sequence length="466" mass="53325">MGRPTLFWACLLVTVLEGVTFCRGDVALNDDIKKVTHVLKPGQEKHIDEDYDFQMFCRIGEKKYAAYYFRTATLRITSSAEDIKLIKGHTPRDVYLQYTQSTKWLLWIANVLPWRARDTHFPTFNTSCVGISTTRPYTAMTIIRPVDPWKVLTLAAGIGLFFMAPRLSHSTLFFYSSGTLLGGVAAALVLLFILQRFLPKGKTGYLLMSVVWSMAFYFAGETWKQFEELVHERLPYIVAYLFTGALLSFLACYRWGPPQHPKTLNIITWCLQVTGLVLIHFSSDFVEMSTAIILLIIAYHHCHTFLMYYLERYYRRWFPPPHRLLSEEEYITQGVIETQKGLAELKSFCSSPEAKPWQLVARLNNPRRFSSFIEGGSHLNDDECLAYDNEEPHYLTNSAPRAAISFSNMPTNSSFVFGRNGATMMTSTSPNNMSSRPPQNEMVVTDDEESTEERVVDESLETDDDD</sequence>
<protein>
    <submittedName>
        <fullName evidence="11">Nuclear envelope integral membrane protein 1</fullName>
    </submittedName>
</protein>
<feature type="transmembrane region" description="Helical" evidence="9">
    <location>
        <begin position="263"/>
        <end position="282"/>
    </location>
</feature>
<reference evidence="11 12" key="1">
    <citation type="submission" date="2015-12" db="EMBL/GenBank/DDBJ databases">
        <title>The genome of Folsomia candida.</title>
        <authorList>
            <person name="Faddeeva A."/>
            <person name="Derks M.F."/>
            <person name="Anvar Y."/>
            <person name="Smit S."/>
            <person name="Van Straalen N."/>
            <person name="Roelofs D."/>
        </authorList>
    </citation>
    <scope>NUCLEOTIDE SEQUENCE [LARGE SCALE GENOMIC DNA]</scope>
    <source>
        <strain evidence="11 12">VU population</strain>
        <tissue evidence="11">Whole body</tissue>
    </source>
</reference>
<dbReference type="GO" id="GO:0005637">
    <property type="term" value="C:nuclear inner membrane"/>
    <property type="evidence" value="ECO:0007669"/>
    <property type="project" value="UniProtKB-SubCell"/>
</dbReference>
<evidence type="ECO:0000256" key="1">
    <source>
        <dbReference type="ARBA" id="ARBA00004575"/>
    </source>
</evidence>
<feature type="transmembrane region" description="Helical" evidence="9">
    <location>
        <begin position="205"/>
        <end position="223"/>
    </location>
</feature>
<evidence type="ECO:0000256" key="5">
    <source>
        <dbReference type="ARBA" id="ARBA00022989"/>
    </source>
</evidence>
<feature type="chain" id="PRO_5012963110" evidence="10">
    <location>
        <begin position="25"/>
        <end position="466"/>
    </location>
</feature>
<comment type="subcellular location">
    <subcellularLocation>
        <location evidence="1">Nucleus inner membrane</location>
        <topology evidence="1">Multi-pass membrane protein</topology>
        <orientation evidence="1">Nucleoplasmic side</orientation>
    </subcellularLocation>
</comment>
<gene>
    <name evidence="11" type="ORF">Fcan01_09124</name>
</gene>
<evidence type="ECO:0000256" key="9">
    <source>
        <dbReference type="SAM" id="Phobius"/>
    </source>
</evidence>
<evidence type="ECO:0000256" key="4">
    <source>
        <dbReference type="ARBA" id="ARBA00022729"/>
    </source>
</evidence>
<name>A0A226EFC0_FOLCA</name>
<dbReference type="OMA" id="SPECKQW"/>
<dbReference type="Pfam" id="PF10225">
    <property type="entry name" value="NEMP"/>
    <property type="match status" value="1"/>
</dbReference>
<dbReference type="AlphaFoldDB" id="A0A226EFC0"/>
<proteinExistence type="inferred from homology"/>
<feature type="signal peptide" evidence="10">
    <location>
        <begin position="1"/>
        <end position="24"/>
    </location>
</feature>
<accession>A0A226EFC0</accession>
<comment type="caution">
    <text evidence="11">The sequence shown here is derived from an EMBL/GenBank/DDBJ whole genome shotgun (WGS) entry which is preliminary data.</text>
</comment>
<keyword evidence="12" id="KW-1185">Reference proteome</keyword>
<dbReference type="OrthoDB" id="509138at2759"/>
<keyword evidence="4 10" id="KW-0732">Signal</keyword>
<keyword evidence="7" id="KW-0539">Nucleus</keyword>
<keyword evidence="6 9" id="KW-0472">Membrane</keyword>
<evidence type="ECO:0000256" key="3">
    <source>
        <dbReference type="ARBA" id="ARBA00022692"/>
    </source>
</evidence>
<evidence type="ECO:0000313" key="11">
    <source>
        <dbReference type="EMBL" id="OXA56242.1"/>
    </source>
</evidence>
<evidence type="ECO:0000313" key="12">
    <source>
        <dbReference type="Proteomes" id="UP000198287"/>
    </source>
</evidence>
<keyword evidence="5 9" id="KW-1133">Transmembrane helix</keyword>
<dbReference type="EMBL" id="LNIX01000004">
    <property type="protein sequence ID" value="OXA56242.1"/>
    <property type="molecule type" value="Genomic_DNA"/>
</dbReference>
<evidence type="ECO:0000256" key="6">
    <source>
        <dbReference type="ARBA" id="ARBA00023136"/>
    </source>
</evidence>
<comment type="similarity">
    <text evidence="2">Belongs to the NEMP family.</text>
</comment>
<dbReference type="PANTHER" id="PTHR13598:SF1">
    <property type="entry name" value="AT07567P-RELATED"/>
    <property type="match status" value="1"/>
</dbReference>